<reference evidence="1 2" key="1">
    <citation type="submission" date="2021-03" db="EMBL/GenBank/DDBJ databases">
        <title>Actinomadura violae sp. nov., isolated from lichen in Thailand.</title>
        <authorList>
            <person name="Kanchanasin P."/>
            <person name="Saeng-In P."/>
            <person name="Phongsopitanun W."/>
            <person name="Yuki M."/>
            <person name="Kudo T."/>
            <person name="Ohkuma M."/>
            <person name="Tanasupawat S."/>
        </authorList>
    </citation>
    <scope>NUCLEOTIDE SEQUENCE [LARGE SCALE GENOMIC DNA]</scope>
    <source>
        <strain evidence="1 2">LCR2-06</strain>
    </source>
</reference>
<evidence type="ECO:0000313" key="2">
    <source>
        <dbReference type="Proteomes" id="UP000680206"/>
    </source>
</evidence>
<proteinExistence type="predicted"/>
<dbReference type="Proteomes" id="UP000680206">
    <property type="component" value="Unassembled WGS sequence"/>
</dbReference>
<dbReference type="RefSeq" id="WP_208250959.1">
    <property type="nucleotide sequence ID" value="NZ_JAGEPF010000035.1"/>
</dbReference>
<keyword evidence="2" id="KW-1185">Reference proteome</keyword>
<name>A0ABS3S639_9ACTN</name>
<evidence type="ECO:0000313" key="1">
    <source>
        <dbReference type="EMBL" id="MBO2464467.1"/>
    </source>
</evidence>
<organism evidence="1 2">
    <name type="scientific">Actinomadura violacea</name>
    <dbReference type="NCBI Taxonomy" id="2819934"/>
    <lineage>
        <taxon>Bacteria</taxon>
        <taxon>Bacillati</taxon>
        <taxon>Actinomycetota</taxon>
        <taxon>Actinomycetes</taxon>
        <taxon>Streptosporangiales</taxon>
        <taxon>Thermomonosporaceae</taxon>
        <taxon>Actinomadura</taxon>
    </lineage>
</organism>
<gene>
    <name evidence="1" type="ORF">J4709_43540</name>
</gene>
<accession>A0ABS3S639</accession>
<protein>
    <submittedName>
        <fullName evidence="1">Uncharacterized protein</fullName>
    </submittedName>
</protein>
<dbReference type="EMBL" id="JAGEPF010000035">
    <property type="protein sequence ID" value="MBO2464467.1"/>
    <property type="molecule type" value="Genomic_DNA"/>
</dbReference>
<comment type="caution">
    <text evidence="1">The sequence shown here is derived from an EMBL/GenBank/DDBJ whole genome shotgun (WGS) entry which is preliminary data.</text>
</comment>
<sequence>MISPIARSDDPGPVTAVRITVLLADRDASRCAACGQSADAAEVAPVPRQCSRLGQVERSSAAGWLLLCGTATTGCRGRVADEPGWARQNGLTVAADRDPAEVPVWHAVHGLVWLDADGGVYPVPDSAGPGRRDAR</sequence>